<feature type="region of interest" description="Disordered" evidence="8">
    <location>
        <begin position="15"/>
        <end position="71"/>
    </location>
</feature>
<proteinExistence type="inferred from homology"/>
<dbReference type="EMBL" id="JBEFKJ010000004">
    <property type="protein sequence ID" value="KAL2046284.1"/>
    <property type="molecule type" value="Genomic_DNA"/>
</dbReference>
<name>A0ABR4AL91_9LECA</name>
<dbReference type="Pfam" id="PF22379">
    <property type="entry name" value="OB_MCM10"/>
    <property type="match status" value="1"/>
</dbReference>
<feature type="region of interest" description="Disordered" evidence="8">
    <location>
        <begin position="109"/>
        <end position="398"/>
    </location>
</feature>
<evidence type="ECO:0000256" key="8">
    <source>
        <dbReference type="SAM" id="MobiDB-lite"/>
    </source>
</evidence>
<dbReference type="PANTHER" id="PTHR13454:SF11">
    <property type="entry name" value="PROTEIN MCM10 HOMOLOG"/>
    <property type="match status" value="1"/>
</dbReference>
<feature type="compositionally biased region" description="Polar residues" evidence="8">
    <location>
        <begin position="322"/>
        <end position="334"/>
    </location>
</feature>
<evidence type="ECO:0000256" key="1">
    <source>
        <dbReference type="ARBA" id="ARBA00004123"/>
    </source>
</evidence>
<gene>
    <name evidence="11" type="ORF">N7G274_001731</name>
</gene>
<protein>
    <recommendedName>
        <fullName evidence="13">Zinc finger Mcm10/DnaG-type domain-containing protein</fullName>
    </recommendedName>
</protein>
<feature type="compositionally biased region" description="Acidic residues" evidence="8">
    <location>
        <begin position="809"/>
        <end position="819"/>
    </location>
</feature>
<keyword evidence="7" id="KW-0539">Nucleus</keyword>
<evidence type="ECO:0000256" key="4">
    <source>
        <dbReference type="ARBA" id="ARBA00022723"/>
    </source>
</evidence>
<dbReference type="InterPro" id="IPR040184">
    <property type="entry name" value="Mcm10"/>
</dbReference>
<feature type="region of interest" description="Disordered" evidence="8">
    <location>
        <begin position="680"/>
        <end position="720"/>
    </location>
</feature>
<keyword evidence="3" id="KW-0235">DNA replication</keyword>
<feature type="region of interest" description="Disordered" evidence="8">
    <location>
        <begin position="466"/>
        <end position="487"/>
    </location>
</feature>
<feature type="domain" description="MCM10 OB-fold" evidence="10">
    <location>
        <begin position="488"/>
        <end position="543"/>
    </location>
</feature>
<evidence type="ECO:0000259" key="10">
    <source>
        <dbReference type="Pfam" id="PF22379"/>
    </source>
</evidence>
<feature type="compositionally biased region" description="Basic and acidic residues" evidence="8">
    <location>
        <begin position="245"/>
        <end position="267"/>
    </location>
</feature>
<dbReference type="InterPro" id="IPR012340">
    <property type="entry name" value="NA-bd_OB-fold"/>
</dbReference>
<feature type="compositionally biased region" description="Low complexity" evidence="8">
    <location>
        <begin position="472"/>
        <end position="487"/>
    </location>
</feature>
<evidence type="ECO:0000256" key="3">
    <source>
        <dbReference type="ARBA" id="ARBA00022705"/>
    </source>
</evidence>
<feature type="compositionally biased region" description="Basic and acidic residues" evidence="8">
    <location>
        <begin position="130"/>
        <end position="140"/>
    </location>
</feature>
<keyword evidence="12" id="KW-1185">Reference proteome</keyword>
<keyword evidence="6" id="KW-0862">Zinc</keyword>
<evidence type="ECO:0000256" key="5">
    <source>
        <dbReference type="ARBA" id="ARBA00022771"/>
    </source>
</evidence>
<dbReference type="Pfam" id="PF09329">
    <property type="entry name" value="zf-primase"/>
    <property type="match status" value="1"/>
</dbReference>
<keyword evidence="5" id="KW-0863">Zinc-finger</keyword>
<feature type="compositionally biased region" description="Basic and acidic residues" evidence="8">
    <location>
        <begin position="23"/>
        <end position="33"/>
    </location>
</feature>
<evidence type="ECO:0000313" key="11">
    <source>
        <dbReference type="EMBL" id="KAL2046284.1"/>
    </source>
</evidence>
<keyword evidence="4" id="KW-0479">Metal-binding</keyword>
<feature type="compositionally biased region" description="Pro residues" evidence="8">
    <location>
        <begin position="378"/>
        <end position="391"/>
    </location>
</feature>
<dbReference type="Proteomes" id="UP001590950">
    <property type="component" value="Unassembled WGS sequence"/>
</dbReference>
<dbReference type="PANTHER" id="PTHR13454">
    <property type="entry name" value="PROTEIN MCM10 HOMOLOG"/>
    <property type="match status" value="1"/>
</dbReference>
<evidence type="ECO:0000313" key="12">
    <source>
        <dbReference type="Proteomes" id="UP001590950"/>
    </source>
</evidence>
<comment type="subcellular location">
    <subcellularLocation>
        <location evidence="1">Nucleus</location>
    </subcellularLocation>
</comment>
<evidence type="ECO:0000256" key="2">
    <source>
        <dbReference type="ARBA" id="ARBA00009679"/>
    </source>
</evidence>
<feature type="compositionally biased region" description="Basic and acidic residues" evidence="8">
    <location>
        <begin position="682"/>
        <end position="711"/>
    </location>
</feature>
<reference evidence="11 12" key="1">
    <citation type="submission" date="2024-09" db="EMBL/GenBank/DDBJ databases">
        <title>Rethinking Asexuality: The Enigmatic Case of Functional Sexual Genes in Lepraria (Stereocaulaceae).</title>
        <authorList>
            <person name="Doellman M."/>
            <person name="Sun Y."/>
            <person name="Barcenas-Pena A."/>
            <person name="Lumbsch H.T."/>
            <person name="Grewe F."/>
        </authorList>
    </citation>
    <scope>NUCLEOTIDE SEQUENCE [LARGE SCALE GENOMIC DNA]</scope>
    <source>
        <strain evidence="11 12">Mercado 3170</strain>
    </source>
</reference>
<evidence type="ECO:0000259" key="9">
    <source>
        <dbReference type="Pfam" id="PF09329"/>
    </source>
</evidence>
<evidence type="ECO:0008006" key="13">
    <source>
        <dbReference type="Google" id="ProtNLM"/>
    </source>
</evidence>
<feature type="compositionally biased region" description="Polar residues" evidence="8">
    <location>
        <begin position="342"/>
        <end position="355"/>
    </location>
</feature>
<feature type="region of interest" description="Disordered" evidence="8">
    <location>
        <begin position="795"/>
        <end position="819"/>
    </location>
</feature>
<organism evidence="11 12">
    <name type="scientific">Stereocaulon virgatum</name>
    <dbReference type="NCBI Taxonomy" id="373712"/>
    <lineage>
        <taxon>Eukaryota</taxon>
        <taxon>Fungi</taxon>
        <taxon>Dikarya</taxon>
        <taxon>Ascomycota</taxon>
        <taxon>Pezizomycotina</taxon>
        <taxon>Lecanoromycetes</taxon>
        <taxon>OSLEUM clade</taxon>
        <taxon>Lecanoromycetidae</taxon>
        <taxon>Lecanorales</taxon>
        <taxon>Lecanorineae</taxon>
        <taxon>Stereocaulaceae</taxon>
        <taxon>Stereocaulon</taxon>
    </lineage>
</organism>
<feature type="domain" description="Zinc finger Mcm10/DnaG-type" evidence="9">
    <location>
        <begin position="563"/>
        <end position="608"/>
    </location>
</feature>
<accession>A0ABR4AL91</accession>
<evidence type="ECO:0000256" key="6">
    <source>
        <dbReference type="ARBA" id="ARBA00022833"/>
    </source>
</evidence>
<comment type="similarity">
    <text evidence="2">Belongs to the MCM10 family.</text>
</comment>
<feature type="compositionally biased region" description="Polar residues" evidence="8">
    <location>
        <begin position="159"/>
        <end position="180"/>
    </location>
</feature>
<dbReference type="InterPro" id="IPR055065">
    <property type="entry name" value="OB_MCM10"/>
</dbReference>
<feature type="compositionally biased region" description="Polar residues" evidence="8">
    <location>
        <begin position="141"/>
        <end position="152"/>
    </location>
</feature>
<evidence type="ECO:0000256" key="7">
    <source>
        <dbReference type="ARBA" id="ARBA00023242"/>
    </source>
</evidence>
<feature type="compositionally biased region" description="Low complexity" evidence="8">
    <location>
        <begin position="217"/>
        <end position="232"/>
    </location>
</feature>
<comment type="caution">
    <text evidence="11">The sequence shown here is derived from an EMBL/GenBank/DDBJ whole genome shotgun (WGS) entry which is preliminary data.</text>
</comment>
<feature type="compositionally biased region" description="Polar residues" evidence="8">
    <location>
        <begin position="233"/>
        <end position="244"/>
    </location>
</feature>
<dbReference type="InterPro" id="IPR015408">
    <property type="entry name" value="Znf_Mcm10/DnaG"/>
</dbReference>
<dbReference type="Gene3D" id="2.40.50.140">
    <property type="entry name" value="Nucleic acid-binding proteins"/>
    <property type="match status" value="1"/>
</dbReference>
<sequence>MSTGKLPVLSTVRTADKFSAGHLEPRWPPRSPHEALLSSPTGRQKIQKYHDRTSPSPSPLKRASATPNLRQYWKKLKDETLVENEGEEEDEETLQLQLAALEAKIKLKKLQAKKKKAVGTTSDVGSGARESTRPTGKENTRPSSRGSGTVDTSALLKPKSSTETQVPVSPQRKSFTTQEARSPGRVLLGIDKGLKGKNISLRRPAGETSKNDDPFTQAPSSTSRSIASSQTPTTQNLGQLNRPKSFSERIAETRQQDKEQKHRENVLRRQRSTGFGVKQHEIDTFQSAAEAKSMTNEQRRRNDTKAGSVEFSRDEILKAAVQPNSGPVYRSNTGAGIRRSRIQANSSDVWTNPNASPEYIETSKTASDASVKRAKSLSPPPPKTAVPPSRPSSPEATSLFEPFSSLHLSKRILPHDILTRTFSGKHIFLLPDLLGAVQSPDYLLPDIPEADHVVLAIIASKSNPLTHKGAHKTTSTEKTSLSEAAESEQNANGKYMVLTLTDLKWTVDLFLFSTGYTRFRKLTPGTVVALLNPDIMPPPPGRADTGRFSLKLSSSDDTVLEIGTSRDLGWCKSVRKDGKQCDSWIDKRHTEFCEFHVDVVVERTRRGRMEVQGMSAPFAPGGKKGGRTGYFGDKGRGQNHAKGNGLTREGAQYNHGSGSTYFICPSLPGGRSAAQLLDAEGAMDRGGSKQERVRKRLAERERENEIARKLGEGGNGAGSEYLRLRQGGQASASDLVQPEAPDPVDATSLGLLGNRAINVHLSPIKKRKGSVLLGGDGTRKKTRFVTDRGIKEAGRESLGGKIATQGGNDQDEDDGLEVI</sequence>